<comment type="subcellular location">
    <subcellularLocation>
        <location evidence="1">Membrane</location>
        <topology evidence="1">Multi-pass membrane protein</topology>
    </subcellularLocation>
</comment>
<dbReference type="GO" id="GO:0071578">
    <property type="term" value="P:zinc ion import across plasma membrane"/>
    <property type="evidence" value="ECO:0007669"/>
    <property type="project" value="TreeGrafter"/>
</dbReference>
<feature type="transmembrane region" description="Helical" evidence="6">
    <location>
        <begin position="135"/>
        <end position="159"/>
    </location>
</feature>
<dbReference type="GO" id="GO:0030003">
    <property type="term" value="P:intracellular monoatomic cation homeostasis"/>
    <property type="evidence" value="ECO:0007669"/>
    <property type="project" value="TreeGrafter"/>
</dbReference>
<evidence type="ECO:0000256" key="1">
    <source>
        <dbReference type="ARBA" id="ARBA00004141"/>
    </source>
</evidence>
<dbReference type="GO" id="GO:0005385">
    <property type="term" value="F:zinc ion transmembrane transporter activity"/>
    <property type="evidence" value="ECO:0007669"/>
    <property type="project" value="TreeGrafter"/>
</dbReference>
<evidence type="ECO:0000256" key="3">
    <source>
        <dbReference type="ARBA" id="ARBA00022692"/>
    </source>
</evidence>
<organism evidence="8 9">
    <name type="scientific">Blomia tropicalis</name>
    <name type="common">Mite</name>
    <dbReference type="NCBI Taxonomy" id="40697"/>
    <lineage>
        <taxon>Eukaryota</taxon>
        <taxon>Metazoa</taxon>
        <taxon>Ecdysozoa</taxon>
        <taxon>Arthropoda</taxon>
        <taxon>Chelicerata</taxon>
        <taxon>Arachnida</taxon>
        <taxon>Acari</taxon>
        <taxon>Acariformes</taxon>
        <taxon>Sarcoptiformes</taxon>
        <taxon>Astigmata</taxon>
        <taxon>Glycyphagoidea</taxon>
        <taxon>Echimyopodidae</taxon>
        <taxon>Blomia</taxon>
    </lineage>
</organism>
<comment type="similarity">
    <text evidence="2">Belongs to the ZIP transporter (TC 2.A.5) family.</text>
</comment>
<evidence type="ECO:0000313" key="9">
    <source>
        <dbReference type="Proteomes" id="UP001142055"/>
    </source>
</evidence>
<evidence type="ECO:0000256" key="5">
    <source>
        <dbReference type="ARBA" id="ARBA00023136"/>
    </source>
</evidence>
<feature type="transmembrane region" description="Helical" evidence="6">
    <location>
        <begin position="456"/>
        <end position="477"/>
    </location>
</feature>
<accession>A0A9Q0RJ37</accession>
<keyword evidence="9" id="KW-1185">Reference proteome</keyword>
<gene>
    <name evidence="8" type="ORF">RDWZM_007511</name>
</gene>
<evidence type="ECO:0000256" key="7">
    <source>
        <dbReference type="SAM" id="SignalP"/>
    </source>
</evidence>
<feature type="chain" id="PRO_5040468611" evidence="7">
    <location>
        <begin position="20"/>
        <end position="539"/>
    </location>
</feature>
<dbReference type="GO" id="GO:0005886">
    <property type="term" value="C:plasma membrane"/>
    <property type="evidence" value="ECO:0007669"/>
    <property type="project" value="TreeGrafter"/>
</dbReference>
<keyword evidence="3 6" id="KW-0812">Transmembrane</keyword>
<keyword evidence="7" id="KW-0732">Signal</keyword>
<name>A0A9Q0RJ37_BLOTA</name>
<evidence type="ECO:0000256" key="4">
    <source>
        <dbReference type="ARBA" id="ARBA00022989"/>
    </source>
</evidence>
<dbReference type="EMBL" id="JAPWDV010000003">
    <property type="protein sequence ID" value="KAJ6216354.1"/>
    <property type="molecule type" value="Genomic_DNA"/>
</dbReference>
<evidence type="ECO:0000256" key="2">
    <source>
        <dbReference type="ARBA" id="ARBA00006939"/>
    </source>
</evidence>
<evidence type="ECO:0000256" key="6">
    <source>
        <dbReference type="SAM" id="Phobius"/>
    </source>
</evidence>
<keyword evidence="4 6" id="KW-1133">Transmembrane helix</keyword>
<comment type="caution">
    <text evidence="8">The sequence shown here is derived from an EMBL/GenBank/DDBJ whole genome shotgun (WGS) entry which is preliminary data.</text>
</comment>
<dbReference type="PANTHER" id="PTHR12191">
    <property type="entry name" value="SOLUTE CARRIER FAMILY 39"/>
    <property type="match status" value="1"/>
</dbReference>
<dbReference type="InterPro" id="IPR003689">
    <property type="entry name" value="ZIP"/>
</dbReference>
<protein>
    <submittedName>
        <fullName evidence="8">Uncharacterized protein</fullName>
    </submittedName>
</protein>
<feature type="transmembrane region" description="Helical" evidence="6">
    <location>
        <begin position="498"/>
        <end position="519"/>
    </location>
</feature>
<keyword evidence="5 6" id="KW-0472">Membrane</keyword>
<dbReference type="InterPro" id="IPR050799">
    <property type="entry name" value="ZIP_Transporter"/>
</dbReference>
<sequence>MKPWKIVLFFVSTVVNVTFFVDPIICSKNDVDEPFNRTNVNETKDVDYSLIEDEILLDETTKTPIDEPVLFARKYLEMLADKLKSASSEQDDLSIMSEQSAGVIRNMSDIVKLGSAILHLFPQAFDIVDDKYRVYFWNTSFIFAGIYIFYCIEMCLKIFKTYYTKNRRKRVPSLAMIRDEDLFRDRMHAPSPASSNIFLSDCRGGSLYQIKYATSSDDSSSSDESMNGDIRDSIRRNRSLNSVHDDEIISLHSLRDVKPHAETIDKQQIVVGEHMLHHESLEPGNSNSNNRGTLFSTREQLAQCLSSVNVMAPPPPPSTYSAMLLQQRKTVTTGPIHRPFNERMVPNVALRRQDHETSNIIVIDTVAWMIVLGDALLNFIDGLSIGAAFDRNILAGMSISVAVMLEEVTHRLGTFAVLIRAGMSMKQSFLYIFLSACACFPGLALGIFLGDEAEDASPYIFALAGGFFLYMALVDVMKAMTRTIDNASRKNIRTLLQIWALQNLGIILAAISLALLAYYEREMDFERREMAEIRGNSFI</sequence>
<dbReference type="Pfam" id="PF02535">
    <property type="entry name" value="Zip"/>
    <property type="match status" value="1"/>
</dbReference>
<dbReference type="PANTHER" id="PTHR12191:SF37">
    <property type="entry name" value="ZINC TRANSPORTER FOI"/>
    <property type="match status" value="1"/>
</dbReference>
<dbReference type="Proteomes" id="UP001142055">
    <property type="component" value="Chromosome 3"/>
</dbReference>
<dbReference type="GO" id="GO:0140410">
    <property type="term" value="F:monoatomic cation:bicarbonate symporter activity"/>
    <property type="evidence" value="ECO:0007669"/>
    <property type="project" value="TreeGrafter"/>
</dbReference>
<feature type="transmembrane region" description="Helical" evidence="6">
    <location>
        <begin position="429"/>
        <end position="450"/>
    </location>
</feature>
<dbReference type="AlphaFoldDB" id="A0A9Q0RJ37"/>
<feature type="signal peptide" evidence="7">
    <location>
        <begin position="1"/>
        <end position="19"/>
    </location>
</feature>
<evidence type="ECO:0000313" key="8">
    <source>
        <dbReference type="EMBL" id="KAJ6216354.1"/>
    </source>
</evidence>
<proteinExistence type="inferred from homology"/>
<reference evidence="8" key="1">
    <citation type="submission" date="2022-12" db="EMBL/GenBank/DDBJ databases">
        <title>Genome assemblies of Blomia tropicalis.</title>
        <authorList>
            <person name="Cui Y."/>
        </authorList>
    </citation>
    <scope>NUCLEOTIDE SEQUENCE</scope>
    <source>
        <tissue evidence="8">Adult mites</tissue>
    </source>
</reference>